<accession>A0AAD8BG79</accession>
<evidence type="ECO:0000313" key="2">
    <source>
        <dbReference type="EMBL" id="KAK0054026.1"/>
    </source>
</evidence>
<name>A0AAD8BG79_BIOPF</name>
<proteinExistence type="predicted"/>
<dbReference type="AlphaFoldDB" id="A0AAD8BG79"/>
<dbReference type="EMBL" id="JASAOG010000081">
    <property type="protein sequence ID" value="KAK0054026.1"/>
    <property type="molecule type" value="Genomic_DNA"/>
</dbReference>
<feature type="compositionally biased region" description="Basic and acidic residues" evidence="1">
    <location>
        <begin position="12"/>
        <end position="30"/>
    </location>
</feature>
<feature type="region of interest" description="Disordered" evidence="1">
    <location>
        <begin position="1"/>
        <end position="47"/>
    </location>
</feature>
<dbReference type="Proteomes" id="UP001233172">
    <property type="component" value="Unassembled WGS sequence"/>
</dbReference>
<protein>
    <submittedName>
        <fullName evidence="2">Uncharacterized protein</fullName>
    </submittedName>
</protein>
<reference evidence="2" key="1">
    <citation type="journal article" date="2023" name="PLoS Negl. Trop. Dis.">
        <title>A genome sequence for Biomphalaria pfeifferi, the major vector snail for the human-infecting parasite Schistosoma mansoni.</title>
        <authorList>
            <person name="Bu L."/>
            <person name="Lu L."/>
            <person name="Laidemitt M.R."/>
            <person name="Zhang S.M."/>
            <person name="Mutuku M."/>
            <person name="Mkoji G."/>
            <person name="Steinauer M."/>
            <person name="Loker E.S."/>
        </authorList>
    </citation>
    <scope>NUCLEOTIDE SEQUENCE</scope>
    <source>
        <strain evidence="2">KasaAsao</strain>
    </source>
</reference>
<keyword evidence="3" id="KW-1185">Reference proteome</keyword>
<evidence type="ECO:0000256" key="1">
    <source>
        <dbReference type="SAM" id="MobiDB-lite"/>
    </source>
</evidence>
<comment type="caution">
    <text evidence="2">The sequence shown here is derived from an EMBL/GenBank/DDBJ whole genome shotgun (WGS) entry which is preliminary data.</text>
</comment>
<gene>
    <name evidence="2" type="ORF">Bpfe_016517</name>
</gene>
<evidence type="ECO:0000313" key="3">
    <source>
        <dbReference type="Proteomes" id="UP001233172"/>
    </source>
</evidence>
<organism evidence="2 3">
    <name type="scientific">Biomphalaria pfeifferi</name>
    <name type="common">Bloodfluke planorb</name>
    <name type="synonym">Freshwater snail</name>
    <dbReference type="NCBI Taxonomy" id="112525"/>
    <lineage>
        <taxon>Eukaryota</taxon>
        <taxon>Metazoa</taxon>
        <taxon>Spiralia</taxon>
        <taxon>Lophotrochozoa</taxon>
        <taxon>Mollusca</taxon>
        <taxon>Gastropoda</taxon>
        <taxon>Heterobranchia</taxon>
        <taxon>Euthyneura</taxon>
        <taxon>Panpulmonata</taxon>
        <taxon>Hygrophila</taxon>
        <taxon>Lymnaeoidea</taxon>
        <taxon>Planorbidae</taxon>
        <taxon>Biomphalaria</taxon>
    </lineage>
</organism>
<sequence>MVRKTSRLRTSNGEKTDEAHDDQRREDIRGLGRPMVRRPMRLMTTNGQKSVKAQSIVWILLSRNTLFPDGSTQYEKKDIPI</sequence>
<reference evidence="2" key="2">
    <citation type="submission" date="2023-04" db="EMBL/GenBank/DDBJ databases">
        <authorList>
            <person name="Bu L."/>
            <person name="Lu L."/>
            <person name="Laidemitt M.R."/>
            <person name="Zhang S.M."/>
            <person name="Mutuku M."/>
            <person name="Mkoji G."/>
            <person name="Steinauer M."/>
            <person name="Loker E.S."/>
        </authorList>
    </citation>
    <scope>NUCLEOTIDE SEQUENCE</scope>
    <source>
        <strain evidence="2">KasaAsao</strain>
        <tissue evidence="2">Whole Snail</tissue>
    </source>
</reference>